<gene>
    <name evidence="1" type="ORF">ACFQO8_03665</name>
</gene>
<name>A0ABW2PNU6_9BACL</name>
<keyword evidence="2" id="KW-1185">Reference proteome</keyword>
<protein>
    <submittedName>
        <fullName evidence="1">Uncharacterized protein</fullName>
    </submittedName>
</protein>
<evidence type="ECO:0000313" key="1">
    <source>
        <dbReference type="EMBL" id="MFC7389228.1"/>
    </source>
</evidence>
<dbReference type="RefSeq" id="WP_214787038.1">
    <property type="nucleotide sequence ID" value="NZ_JANIEL010000051.1"/>
</dbReference>
<sequence length="54" mass="6301">MKEIKMPDKIAVVSGKAIKEVSGWFWDDQHQVMFIYTKEEPVNINTKKEPSMSM</sequence>
<reference evidence="2" key="1">
    <citation type="journal article" date="2019" name="Int. J. Syst. Evol. Microbiol.">
        <title>The Global Catalogue of Microorganisms (GCM) 10K type strain sequencing project: providing services to taxonomists for standard genome sequencing and annotation.</title>
        <authorList>
            <consortium name="The Broad Institute Genomics Platform"/>
            <consortium name="The Broad Institute Genome Sequencing Center for Infectious Disease"/>
            <person name="Wu L."/>
            <person name="Ma J."/>
        </authorList>
    </citation>
    <scope>NUCLEOTIDE SEQUENCE [LARGE SCALE GENOMIC DNA]</scope>
    <source>
        <strain evidence="2">CCUG 55590</strain>
    </source>
</reference>
<dbReference type="EMBL" id="JBHTCE010000001">
    <property type="protein sequence ID" value="MFC7389228.1"/>
    <property type="molecule type" value="Genomic_DNA"/>
</dbReference>
<dbReference type="Proteomes" id="UP001596439">
    <property type="component" value="Unassembled WGS sequence"/>
</dbReference>
<organism evidence="1 2">
    <name type="scientific">Exiguobacterium aestuarii</name>
    <dbReference type="NCBI Taxonomy" id="273527"/>
    <lineage>
        <taxon>Bacteria</taxon>
        <taxon>Bacillati</taxon>
        <taxon>Bacillota</taxon>
        <taxon>Bacilli</taxon>
        <taxon>Bacillales</taxon>
        <taxon>Bacillales Family XII. Incertae Sedis</taxon>
        <taxon>Exiguobacterium</taxon>
    </lineage>
</organism>
<accession>A0ABW2PNU6</accession>
<evidence type="ECO:0000313" key="2">
    <source>
        <dbReference type="Proteomes" id="UP001596439"/>
    </source>
</evidence>
<comment type="caution">
    <text evidence="1">The sequence shown here is derived from an EMBL/GenBank/DDBJ whole genome shotgun (WGS) entry which is preliminary data.</text>
</comment>
<proteinExistence type="predicted"/>